<proteinExistence type="predicted"/>
<evidence type="ECO:0000313" key="1">
    <source>
        <dbReference type="EMBL" id="QNT94944.1"/>
    </source>
</evidence>
<dbReference type="KEGG" id="sgf:HEP81_04672"/>
<dbReference type="EMBL" id="CP051006">
    <property type="protein sequence ID" value="QNT94944.1"/>
    <property type="molecule type" value="Genomic_DNA"/>
</dbReference>
<dbReference type="Proteomes" id="UP000516422">
    <property type="component" value="Chromosome"/>
</dbReference>
<accession>A0A7H1Q3R4</accession>
<sequence length="215" mass="21964">MAGSCCGRTYRVDAPLDPAPCNALTRTAGGLLVPHTVLQGVAPGGAVSVQRSVDIDVTPPAAGACPETWQVGGRLTPVSGQTSGAVGIQGSPFDTWIPVTGAQLTLPEAGVYEVIADCQGGVIMNGSVSNAIIQARIFDVTANAVIPLTTRTILLFAATPAASVHTLQATASASALYQVAGPRTIRVEGLKHVDSGTTSGEAVWAQNFRFKKVAD</sequence>
<name>A0A7H1Q3R4_9ACTN</name>
<gene>
    <name evidence="1" type="ORF">HEP81_04672</name>
</gene>
<evidence type="ECO:0000313" key="2">
    <source>
        <dbReference type="Proteomes" id="UP000516422"/>
    </source>
</evidence>
<dbReference type="AlphaFoldDB" id="A0A7H1Q3R4"/>
<organism evidence="1 2">
    <name type="scientific">Streptomyces griseofuscus</name>
    <dbReference type="NCBI Taxonomy" id="146922"/>
    <lineage>
        <taxon>Bacteria</taxon>
        <taxon>Bacillati</taxon>
        <taxon>Actinomycetota</taxon>
        <taxon>Actinomycetes</taxon>
        <taxon>Kitasatosporales</taxon>
        <taxon>Streptomycetaceae</taxon>
        <taxon>Streptomyces</taxon>
    </lineage>
</organism>
<reference evidence="1 2" key="1">
    <citation type="submission" date="2020-04" db="EMBL/GenBank/DDBJ databases">
        <title>Characterization and engineering of Streptomyces griseofuscus DSM40191 as a potential heterologous host for expression of BGCs.</title>
        <authorList>
            <person name="Gren T."/>
            <person name="Whitford C.M."/>
            <person name="Mohite O.S."/>
            <person name="Joergensen T.S."/>
            <person name="Nielsen J.B."/>
            <person name="Lee S.Y."/>
            <person name="Weber T."/>
        </authorList>
    </citation>
    <scope>NUCLEOTIDE SEQUENCE [LARGE SCALE GENOMIC DNA]</scope>
    <source>
        <strain evidence="1 2">DSM 40191</strain>
    </source>
</reference>
<protein>
    <submittedName>
        <fullName evidence="1">Uncharacterized protein</fullName>
    </submittedName>
</protein>